<dbReference type="NCBIfam" id="TIGR02258">
    <property type="entry name" value="2_5_ligase"/>
    <property type="match status" value="1"/>
</dbReference>
<keyword evidence="2" id="KW-0436">Ligase</keyword>
<dbReference type="GO" id="GO:0004113">
    <property type="term" value="F:2',3'-cyclic-nucleotide 3'-phosphodiesterase activity"/>
    <property type="evidence" value="ECO:0007669"/>
    <property type="project" value="InterPro"/>
</dbReference>
<dbReference type="HAMAP" id="MF_01940">
    <property type="entry name" value="RNA_CPDase"/>
    <property type="match status" value="1"/>
</dbReference>
<dbReference type="Pfam" id="PF13563">
    <property type="entry name" value="2_5_RNA_ligase2"/>
    <property type="match status" value="1"/>
</dbReference>
<gene>
    <name evidence="2" type="ORF">MNBD_BACTEROID07-1778</name>
</gene>
<dbReference type="SUPFAM" id="SSF55144">
    <property type="entry name" value="LigT-like"/>
    <property type="match status" value="1"/>
</dbReference>
<name>A0A3B0UBX2_9ZZZZ</name>
<dbReference type="AlphaFoldDB" id="A0A3B0UBX2"/>
<dbReference type="InterPro" id="IPR009097">
    <property type="entry name" value="Cyclic_Pdiesterase"/>
</dbReference>
<dbReference type="EMBL" id="UOET01000043">
    <property type="protein sequence ID" value="VAW26580.1"/>
    <property type="molecule type" value="Genomic_DNA"/>
</dbReference>
<accession>A0A3B0UBX2</accession>
<proteinExistence type="inferred from homology"/>
<evidence type="ECO:0000256" key="1">
    <source>
        <dbReference type="ARBA" id="ARBA00022801"/>
    </source>
</evidence>
<protein>
    <submittedName>
        <fullName evidence="2">2'-5' RNA ligase</fullName>
    </submittedName>
</protein>
<dbReference type="PANTHER" id="PTHR35561">
    <property type="entry name" value="RNA 2',3'-CYCLIC PHOSPHODIESTERASE"/>
    <property type="match status" value="1"/>
</dbReference>
<organism evidence="2">
    <name type="scientific">hydrothermal vent metagenome</name>
    <dbReference type="NCBI Taxonomy" id="652676"/>
    <lineage>
        <taxon>unclassified sequences</taxon>
        <taxon>metagenomes</taxon>
        <taxon>ecological metagenomes</taxon>
    </lineage>
</organism>
<dbReference type="Gene3D" id="3.90.1140.10">
    <property type="entry name" value="Cyclic phosphodiesterase"/>
    <property type="match status" value="1"/>
</dbReference>
<dbReference type="GO" id="GO:0016874">
    <property type="term" value="F:ligase activity"/>
    <property type="evidence" value="ECO:0007669"/>
    <property type="project" value="UniProtKB-KW"/>
</dbReference>
<dbReference type="InterPro" id="IPR004175">
    <property type="entry name" value="RNA_CPDase"/>
</dbReference>
<dbReference type="GO" id="GO:0008664">
    <property type="term" value="F:RNA 2',3'-cyclic 3'-phosphodiesterase activity"/>
    <property type="evidence" value="ECO:0007669"/>
    <property type="project" value="InterPro"/>
</dbReference>
<evidence type="ECO:0000313" key="2">
    <source>
        <dbReference type="EMBL" id="VAW26580.1"/>
    </source>
</evidence>
<sequence length="185" mass="21201">MKRLFVAVKLMPDDNFLKSYVALRHALQLEKISWVKPENFHLTLKFLGKTPEEKLPAIRTALQQAVAQISCFSMKMAGTGIFGSAYKPRVLWFGVENDTVIDQLGEMVLNSLDKAGFPRDRQNFVPHLTIGRINKIEHKKMFQEAVAAHRHDFLQEFQVNKIILYESLLKPSGVIYRVVMDFPLG</sequence>
<keyword evidence="1" id="KW-0378">Hydrolase</keyword>
<reference evidence="2" key="1">
    <citation type="submission" date="2018-06" db="EMBL/GenBank/DDBJ databases">
        <authorList>
            <person name="Zhirakovskaya E."/>
        </authorList>
    </citation>
    <scope>NUCLEOTIDE SEQUENCE</scope>
</reference>
<dbReference type="PANTHER" id="PTHR35561:SF1">
    <property type="entry name" value="RNA 2',3'-CYCLIC PHOSPHODIESTERASE"/>
    <property type="match status" value="1"/>
</dbReference>